<organism evidence="3">
    <name type="scientific">Caenorhabditis brenneri</name>
    <name type="common">Nematode worm</name>
    <dbReference type="NCBI Taxonomy" id="135651"/>
    <lineage>
        <taxon>Eukaryota</taxon>
        <taxon>Metazoa</taxon>
        <taxon>Ecdysozoa</taxon>
        <taxon>Nematoda</taxon>
        <taxon>Chromadorea</taxon>
        <taxon>Rhabditida</taxon>
        <taxon>Rhabditina</taxon>
        <taxon>Rhabditomorpha</taxon>
        <taxon>Rhabditoidea</taxon>
        <taxon>Rhabditidae</taxon>
        <taxon>Peloderinae</taxon>
        <taxon>Caenorhabditis</taxon>
    </lineage>
</organism>
<keyword evidence="1" id="KW-0812">Transmembrane</keyword>
<feature type="transmembrane region" description="Helical" evidence="1">
    <location>
        <begin position="47"/>
        <end position="72"/>
    </location>
</feature>
<reference evidence="3" key="1">
    <citation type="submission" date="2011-07" db="EMBL/GenBank/DDBJ databases">
        <authorList>
            <consortium name="Caenorhabditis brenneri Sequencing and Analysis Consortium"/>
            <person name="Wilson R.K."/>
        </authorList>
    </citation>
    <scope>NUCLEOTIDE SEQUENCE [LARGE SCALE GENOMIC DNA]</scope>
    <source>
        <strain evidence="3">PB2801</strain>
    </source>
</reference>
<dbReference type="InterPro" id="IPR019422">
    <property type="entry name" value="7TM_GPCR_serpentine_rcpt_Srh"/>
</dbReference>
<feature type="transmembrane region" description="Helical" evidence="1">
    <location>
        <begin position="130"/>
        <end position="153"/>
    </location>
</feature>
<keyword evidence="1" id="KW-1133">Transmembrane helix</keyword>
<dbReference type="OMA" id="IHIVCIL"/>
<protein>
    <submittedName>
        <fullName evidence="2">CBN-SRH-5 protein</fullName>
    </submittedName>
</protein>
<gene>
    <name evidence="2" type="primary">Cbn-srh-5</name>
    <name evidence="2" type="ORF">CAEBREN_06440</name>
</gene>
<accession>G0P0J3</accession>
<evidence type="ECO:0000256" key="1">
    <source>
        <dbReference type="SAM" id="Phobius"/>
    </source>
</evidence>
<dbReference type="STRING" id="135651.G0P0J3"/>
<dbReference type="PANTHER" id="PTHR47405:SF4">
    <property type="entry name" value="SERPENTINE RECEPTOR, CLASS H"/>
    <property type="match status" value="1"/>
</dbReference>
<keyword evidence="1" id="KW-0472">Membrane</keyword>
<dbReference type="PANTHER" id="PTHR47405">
    <property type="entry name" value="SERPENTINE RECEPTOR, CLASS H-RELATED"/>
    <property type="match status" value="1"/>
</dbReference>
<evidence type="ECO:0000313" key="2">
    <source>
        <dbReference type="EMBL" id="EGT41739.1"/>
    </source>
</evidence>
<dbReference type="Pfam" id="PF10318">
    <property type="entry name" value="7TM_GPCR_Srh"/>
    <property type="match status" value="1"/>
</dbReference>
<proteinExistence type="predicted"/>
<dbReference type="AlphaFoldDB" id="G0P0J3"/>
<dbReference type="HOGENOM" id="CLU_1476415_0_0_1"/>
<dbReference type="Proteomes" id="UP000008068">
    <property type="component" value="Unassembled WGS sequence"/>
</dbReference>
<keyword evidence="3" id="KW-1185">Reference proteome</keyword>
<evidence type="ECO:0000313" key="3">
    <source>
        <dbReference type="Proteomes" id="UP000008068"/>
    </source>
</evidence>
<dbReference type="InParanoid" id="G0P0J3"/>
<dbReference type="EMBL" id="GL380000">
    <property type="protein sequence ID" value="EGT41739.1"/>
    <property type="molecule type" value="Genomic_DNA"/>
</dbReference>
<name>G0P0J3_CAEBE</name>
<feature type="transmembrane region" description="Helical" evidence="1">
    <location>
        <begin position="93"/>
        <end position="118"/>
    </location>
</feature>
<sequence length="183" mass="20938">MFSFLIYPDLKYQTKYKVKMEKRFGTFTGYMWCDNCFFMNFDSKVFLFFYGVCALATVLCFTSGISALVMTIKALSAVNTQLSERTAGIHKNFLQSLVLTAWIHIVCILLPLLGFLLGVSVLIRLSQFPYFPYFLVMIIQEHGAASTVTMFLTNNLLRKTMKRMLPLPFENSTHSLTRTSVIS</sequence>